<organism evidence="1 2">
    <name type="scientific">Acinetobacter bereziniae</name>
    <name type="common">Acinetobacter genomosp. 10</name>
    <dbReference type="NCBI Taxonomy" id="106648"/>
    <lineage>
        <taxon>Bacteria</taxon>
        <taxon>Pseudomonadati</taxon>
        <taxon>Pseudomonadota</taxon>
        <taxon>Gammaproteobacteria</taxon>
        <taxon>Moraxellales</taxon>
        <taxon>Moraxellaceae</taxon>
        <taxon>Acinetobacter</taxon>
    </lineage>
</organism>
<sequence>MLKPNISFKTKKWTCKHCGLLKDISKWRIKIGDSVFFNTGHLDKNFEYIKRTTHGIVIDRQNKFLTVLDQNKNQTYFIDQNEVHLTDSPALFLYHMYGKCACKHDKN</sequence>
<dbReference type="RefSeq" id="WP_009586498.1">
    <property type="nucleotide sequence ID" value="NZ_BKMA01000091.1"/>
</dbReference>
<gene>
    <name evidence="1" type="ORF">I9054_015155</name>
</gene>
<accession>A0A8I1AD01</accession>
<evidence type="ECO:0000313" key="2">
    <source>
        <dbReference type="Proteomes" id="UP000644140"/>
    </source>
</evidence>
<dbReference type="AlphaFoldDB" id="A0A8I1AD01"/>
<evidence type="ECO:0000313" key="1">
    <source>
        <dbReference type="EMBL" id="UUN96705.1"/>
    </source>
</evidence>
<dbReference type="EMBL" id="CP092085">
    <property type="protein sequence ID" value="UUN96705.1"/>
    <property type="molecule type" value="Genomic_DNA"/>
</dbReference>
<proteinExistence type="predicted"/>
<reference evidence="1" key="1">
    <citation type="submission" date="2022-02" db="EMBL/GenBank/DDBJ databases">
        <title>Characterization of Tn125 harboring carbapenem-resistant Acinetobacter bereziniae clinical isolates.</title>
        <authorList>
            <person name="Wong N.-K."/>
            <person name="Pan Q."/>
        </authorList>
    </citation>
    <scope>NUCLEOTIDE SEQUENCE</scope>
    <source>
        <strain evidence="1">GD03393</strain>
    </source>
</reference>
<protein>
    <submittedName>
        <fullName evidence="1">Uncharacterized protein</fullName>
    </submittedName>
</protein>
<name>A0A8I1AD01_ACIBZ</name>
<dbReference type="Proteomes" id="UP000644140">
    <property type="component" value="Chromosome"/>
</dbReference>